<name>A0ABW6G5T1_9PSEU</name>
<keyword evidence="3" id="KW-1185">Reference proteome</keyword>
<comment type="caution">
    <text evidence="2">The sequence shown here is derived from an EMBL/GenBank/DDBJ whole genome shotgun (WGS) entry which is preliminary data.</text>
</comment>
<feature type="compositionally biased region" description="Basic and acidic residues" evidence="1">
    <location>
        <begin position="1"/>
        <end position="21"/>
    </location>
</feature>
<evidence type="ECO:0000313" key="2">
    <source>
        <dbReference type="EMBL" id="MFD6794544.1"/>
    </source>
</evidence>
<dbReference type="Proteomes" id="UP001598673">
    <property type="component" value="Unassembled WGS sequence"/>
</dbReference>
<evidence type="ECO:0000313" key="3">
    <source>
        <dbReference type="Proteomes" id="UP001598673"/>
    </source>
</evidence>
<gene>
    <name evidence="2" type="ORF">ACFWGY_14480</name>
</gene>
<sequence length="74" mass="8384">MDTDRSATRPEQPDGIDDHSYDLPSPKHAVKRIHEFLTEYGDGLIEPKVCPEYEGTMPPLYARDLQALANEADR</sequence>
<dbReference type="RefSeq" id="WP_258937455.1">
    <property type="nucleotide sequence ID" value="NZ_JANBBF010000011.1"/>
</dbReference>
<reference evidence="2 3" key="1">
    <citation type="submission" date="2024-09" db="EMBL/GenBank/DDBJ databases">
        <title>The Natural Products Discovery Center: Release of the First 8490 Sequenced Strains for Exploring Actinobacteria Biosynthetic Diversity.</title>
        <authorList>
            <person name="Kalkreuter E."/>
            <person name="Kautsar S.A."/>
            <person name="Yang D."/>
            <person name="Bader C.D."/>
            <person name="Teijaro C.N."/>
            <person name="Fluegel L."/>
            <person name="Davis C.M."/>
            <person name="Simpson J.R."/>
            <person name="Lauterbach L."/>
            <person name="Steele A.D."/>
            <person name="Gui C."/>
            <person name="Meng S."/>
            <person name="Li G."/>
            <person name="Viehrig K."/>
            <person name="Ye F."/>
            <person name="Su P."/>
            <person name="Kiefer A.F."/>
            <person name="Nichols A."/>
            <person name="Cepeda A.J."/>
            <person name="Yan W."/>
            <person name="Fan B."/>
            <person name="Jiang Y."/>
            <person name="Adhikari A."/>
            <person name="Zheng C.-J."/>
            <person name="Schuster L."/>
            <person name="Cowan T.M."/>
            <person name="Smanski M.J."/>
            <person name="Chevrette M.G."/>
            <person name="De Carvalho L.P.S."/>
            <person name="Shen B."/>
        </authorList>
    </citation>
    <scope>NUCLEOTIDE SEQUENCE [LARGE SCALE GENOMIC DNA]</scope>
    <source>
        <strain evidence="2 3">NPDC060353</strain>
    </source>
</reference>
<accession>A0ABW6G5T1</accession>
<proteinExistence type="predicted"/>
<dbReference type="EMBL" id="JBHXCV010000008">
    <property type="protein sequence ID" value="MFD6794544.1"/>
    <property type="molecule type" value="Genomic_DNA"/>
</dbReference>
<organism evidence="2 3">
    <name type="scientific">Prauserella salsuginis</name>
    <dbReference type="NCBI Taxonomy" id="387889"/>
    <lineage>
        <taxon>Bacteria</taxon>
        <taxon>Bacillati</taxon>
        <taxon>Actinomycetota</taxon>
        <taxon>Actinomycetes</taxon>
        <taxon>Pseudonocardiales</taxon>
        <taxon>Pseudonocardiaceae</taxon>
        <taxon>Prauserella</taxon>
        <taxon>Prauserella salsuginis group</taxon>
    </lineage>
</organism>
<feature type="region of interest" description="Disordered" evidence="1">
    <location>
        <begin position="1"/>
        <end position="24"/>
    </location>
</feature>
<evidence type="ECO:0000256" key="1">
    <source>
        <dbReference type="SAM" id="MobiDB-lite"/>
    </source>
</evidence>
<protein>
    <submittedName>
        <fullName evidence="2">Uncharacterized protein</fullName>
    </submittedName>
</protein>